<dbReference type="HOGENOM" id="CLU_665178_0_0_11"/>
<keyword evidence="3" id="KW-1185">Reference proteome</keyword>
<gene>
    <name evidence="2" type="ORF">A606_01285</name>
</gene>
<sequence>MVHDTSSQRRPLLNALLRFRSYGVSGFAQGLNFLAMLLPILGRETEQLAYLILPLAISGLCCRASTFAFPGRYLAIPDRLTRTASATAVLGLVLCTGILALVALVLTGRSTYWGGVFAWSALLTFTHGMYFTAIAVITRERRMDLYARARLVYGITNVVGTALVVFIIPFREGLVVVAGIITATGSLIMLTGATNRIIPAFLTDLPRILDRSHRRYVRGSLRASGAQLLTDLAFQIQGFATPFLGAYQEVWAVALRLTGGFSGLAQQLIAPPFEMHISDGARRSDNAAVRRWTLRGLLVSAMMAVVSAAVVIGAVLFAVDAGDLSFWGVATIGVFAGGSLLISLVVKVPYITGHDALYLTWSLLRPGLLGASLLLLHDFPLLVAVAATQLISAVAFLPLVLLPPVARVEPTPTPSPERTAS</sequence>
<feature type="transmembrane region" description="Helical" evidence="1">
    <location>
        <begin position="324"/>
        <end position="346"/>
    </location>
</feature>
<keyword evidence="1" id="KW-0812">Transmembrane</keyword>
<evidence type="ECO:0000313" key="2">
    <source>
        <dbReference type="EMBL" id="AGP29912.1"/>
    </source>
</evidence>
<dbReference type="PATRIC" id="fig|1200352.3.peg.256"/>
<feature type="transmembrane region" description="Helical" evidence="1">
    <location>
        <begin position="48"/>
        <end position="71"/>
    </location>
</feature>
<reference evidence="2 3" key="1">
    <citation type="submission" date="2012-06" db="EMBL/GenBank/DDBJ databases">
        <title>Complete genome sequence of Corynebacterium terpenotabidum Y-11 (=DSM 44721).</title>
        <authorList>
            <person name="Ruckert C."/>
            <person name="Albersmeier A."/>
            <person name="Al-Dilaimi A."/>
            <person name="Szczepanowski R."/>
            <person name="Kalinowski J."/>
        </authorList>
    </citation>
    <scope>NUCLEOTIDE SEQUENCE [LARGE SCALE GENOMIC DNA]</scope>
    <source>
        <strain evidence="2 3">Y-11</strain>
    </source>
</reference>
<keyword evidence="1" id="KW-0472">Membrane</keyword>
<dbReference type="RefSeq" id="WP_020440277.1">
    <property type="nucleotide sequence ID" value="NC_021663.1"/>
</dbReference>
<evidence type="ECO:0008006" key="4">
    <source>
        <dbReference type="Google" id="ProtNLM"/>
    </source>
</evidence>
<feature type="transmembrane region" description="Helical" evidence="1">
    <location>
        <begin position="112"/>
        <end position="137"/>
    </location>
</feature>
<organism evidence="2 3">
    <name type="scientific">Corynebacterium terpenotabidum Y-11</name>
    <dbReference type="NCBI Taxonomy" id="1200352"/>
    <lineage>
        <taxon>Bacteria</taxon>
        <taxon>Bacillati</taxon>
        <taxon>Actinomycetota</taxon>
        <taxon>Actinomycetes</taxon>
        <taxon>Mycobacteriales</taxon>
        <taxon>Corynebacteriaceae</taxon>
        <taxon>Corynebacterium</taxon>
    </lineage>
</organism>
<dbReference type="AlphaFoldDB" id="S4X9W8"/>
<dbReference type="EMBL" id="CP003696">
    <property type="protein sequence ID" value="AGP29912.1"/>
    <property type="molecule type" value="Genomic_DNA"/>
</dbReference>
<name>S4X9W8_9CORY</name>
<evidence type="ECO:0000313" key="3">
    <source>
        <dbReference type="Proteomes" id="UP000014809"/>
    </source>
</evidence>
<dbReference type="OrthoDB" id="4396026at2"/>
<feature type="transmembrane region" description="Helical" evidence="1">
    <location>
        <begin position="382"/>
        <end position="402"/>
    </location>
</feature>
<evidence type="ECO:0000256" key="1">
    <source>
        <dbReference type="SAM" id="Phobius"/>
    </source>
</evidence>
<proteinExistence type="predicted"/>
<dbReference type="eggNOG" id="ENOG502ZK99">
    <property type="taxonomic scope" value="Bacteria"/>
</dbReference>
<feature type="transmembrane region" description="Helical" evidence="1">
    <location>
        <begin position="174"/>
        <end position="193"/>
    </location>
</feature>
<feature type="transmembrane region" description="Helical" evidence="1">
    <location>
        <begin position="21"/>
        <end position="42"/>
    </location>
</feature>
<feature type="transmembrane region" description="Helical" evidence="1">
    <location>
        <begin position="149"/>
        <end position="168"/>
    </location>
</feature>
<feature type="transmembrane region" description="Helical" evidence="1">
    <location>
        <begin position="83"/>
        <end position="106"/>
    </location>
</feature>
<dbReference type="STRING" id="1200352.A606_01285"/>
<dbReference type="KEGG" id="cter:A606_01285"/>
<accession>S4X9W8</accession>
<feature type="transmembrane region" description="Helical" evidence="1">
    <location>
        <begin position="358"/>
        <end position="376"/>
    </location>
</feature>
<feature type="transmembrane region" description="Helical" evidence="1">
    <location>
        <begin position="292"/>
        <end position="318"/>
    </location>
</feature>
<protein>
    <recommendedName>
        <fullName evidence="4">Polysaccharide biosynthesis protein</fullName>
    </recommendedName>
</protein>
<dbReference type="Proteomes" id="UP000014809">
    <property type="component" value="Chromosome"/>
</dbReference>
<keyword evidence="1" id="KW-1133">Transmembrane helix</keyword>